<comment type="caution">
    <text evidence="3">The sequence shown here is derived from an EMBL/GenBank/DDBJ whole genome shotgun (WGS) entry which is preliminary data.</text>
</comment>
<sequence>MNPIPDNAERFNFWNGRFRETVTQLKQQHWRTFLALTTLASVFQAFQFTKPRSRGGILPLRGPNGTITSNKNEQAKLLFEGTSVVHSKCNLSDVPLDDHSSFVVFPTITRHEVLGVLNRLAKKKASGPDRIPNEVLSLCASELADTLTAVFNRCIQEDVFPSAWRLATTAIIWKFNKPDYTATGAYRPISLLSTLSKVFETVIANRLTFWAESRKILPEGHSGGRRGKGCEDAMMALTMWVRRKWREAFLHGRTTRLRLADYLLAEFPIDQGLPQGSPLSVILYILYNADLLIPNFNFDSDKMSLGFIDNVVHLTAGKRLDDTTRRLKLLGEAALMWGRNHGAIFDSKKAQFVVFTHSKLNKPPFSFDGQDLKPLKEVKWLGVWFDEKLTFGKQHTQIRKKADDTLGQLCRIGGSRWGIREQEWGLLISAVLIPWVLYGVQVWFTVANRTKVTQILEVIEHSAARFALGALKSTPIKYLDKY</sequence>
<accession>A0A2N5T5I1</accession>
<dbReference type="SUPFAM" id="SSF56672">
    <property type="entry name" value="DNA/RNA polymerases"/>
    <property type="match status" value="1"/>
</dbReference>
<dbReference type="CDD" id="cd01650">
    <property type="entry name" value="RT_nLTR_like"/>
    <property type="match status" value="1"/>
</dbReference>
<dbReference type="EMBL" id="PGCI01000694">
    <property type="protein sequence ID" value="PLW20718.1"/>
    <property type="molecule type" value="Genomic_DNA"/>
</dbReference>
<dbReference type="Proteomes" id="UP000235392">
    <property type="component" value="Unassembled WGS sequence"/>
</dbReference>
<evidence type="ECO:0000313" key="3">
    <source>
        <dbReference type="EMBL" id="PLW20718.1"/>
    </source>
</evidence>
<dbReference type="PANTHER" id="PTHR33481">
    <property type="entry name" value="REVERSE TRANSCRIPTASE"/>
    <property type="match status" value="1"/>
</dbReference>
<keyword evidence="1" id="KW-0472">Membrane</keyword>
<name>A0A2N5T5I1_9BASI</name>
<dbReference type="PROSITE" id="PS50878">
    <property type="entry name" value="RT_POL"/>
    <property type="match status" value="1"/>
</dbReference>
<evidence type="ECO:0000256" key="1">
    <source>
        <dbReference type="SAM" id="Phobius"/>
    </source>
</evidence>
<protein>
    <recommendedName>
        <fullName evidence="2">Reverse transcriptase domain-containing protein</fullName>
    </recommendedName>
</protein>
<evidence type="ECO:0000313" key="4">
    <source>
        <dbReference type="Proteomes" id="UP000235392"/>
    </source>
</evidence>
<proteinExistence type="predicted"/>
<dbReference type="PANTHER" id="PTHR33481:SF1">
    <property type="entry name" value="ENDONUCLEASE_EXONUCLEASE_PHOSPHATASE DOMAIN-CONTAINING PROTEIN-RELATED"/>
    <property type="match status" value="1"/>
</dbReference>
<organism evidence="3 4">
    <name type="scientific">Puccinia coronata f. sp. avenae</name>
    <dbReference type="NCBI Taxonomy" id="200324"/>
    <lineage>
        <taxon>Eukaryota</taxon>
        <taxon>Fungi</taxon>
        <taxon>Dikarya</taxon>
        <taxon>Basidiomycota</taxon>
        <taxon>Pucciniomycotina</taxon>
        <taxon>Pucciniomycetes</taxon>
        <taxon>Pucciniales</taxon>
        <taxon>Pucciniaceae</taxon>
        <taxon>Puccinia</taxon>
    </lineage>
</organism>
<keyword evidence="1" id="KW-1133">Transmembrane helix</keyword>
<reference evidence="3 4" key="1">
    <citation type="submission" date="2017-11" db="EMBL/GenBank/DDBJ databases">
        <title>De novo assembly and phasing of dikaryotic genomes from two isolates of Puccinia coronata f. sp. avenae, the causal agent of oat crown rust.</title>
        <authorList>
            <person name="Miller M.E."/>
            <person name="Zhang Y."/>
            <person name="Omidvar V."/>
            <person name="Sperschneider J."/>
            <person name="Schwessinger B."/>
            <person name="Raley C."/>
            <person name="Palmer J.M."/>
            <person name="Garnica D."/>
            <person name="Upadhyaya N."/>
            <person name="Rathjen J."/>
            <person name="Taylor J.M."/>
            <person name="Park R.F."/>
            <person name="Dodds P.N."/>
            <person name="Hirsch C.D."/>
            <person name="Kianian S.F."/>
            <person name="Figueroa M."/>
        </authorList>
    </citation>
    <scope>NUCLEOTIDE SEQUENCE [LARGE SCALE GENOMIC DNA]</scope>
    <source>
        <strain evidence="3">12SD80</strain>
    </source>
</reference>
<keyword evidence="1" id="KW-0812">Transmembrane</keyword>
<dbReference type="InterPro" id="IPR000477">
    <property type="entry name" value="RT_dom"/>
</dbReference>
<feature type="domain" description="Reverse transcriptase" evidence="2">
    <location>
        <begin position="153"/>
        <end position="372"/>
    </location>
</feature>
<evidence type="ECO:0000259" key="2">
    <source>
        <dbReference type="PROSITE" id="PS50878"/>
    </source>
</evidence>
<dbReference type="AlphaFoldDB" id="A0A2N5T5I1"/>
<feature type="transmembrane region" description="Helical" evidence="1">
    <location>
        <begin position="424"/>
        <end position="446"/>
    </location>
</feature>
<gene>
    <name evidence="3" type="ORF">PCASD_17429</name>
</gene>
<dbReference type="InterPro" id="IPR043502">
    <property type="entry name" value="DNA/RNA_pol_sf"/>
</dbReference>